<dbReference type="PANTHER" id="PTHR13939:SF0">
    <property type="entry name" value="NMN AMIDOHYDROLASE-LIKE PROTEIN YFAY"/>
    <property type="match status" value="1"/>
</dbReference>
<dbReference type="AlphaFoldDB" id="A0A832DNQ1"/>
<dbReference type="InterPro" id="IPR008136">
    <property type="entry name" value="CinA_C"/>
</dbReference>
<dbReference type="Pfam" id="PF00994">
    <property type="entry name" value="MoCF_biosynth"/>
    <property type="match status" value="1"/>
</dbReference>
<reference evidence="3" key="1">
    <citation type="journal article" date="2020" name="mSystems">
        <title>Genome- and Community-Level Interaction Insights into Carbon Utilization and Element Cycling Functions of Hydrothermarchaeota in Hydrothermal Sediment.</title>
        <authorList>
            <person name="Zhou Z."/>
            <person name="Liu Y."/>
            <person name="Xu W."/>
            <person name="Pan J."/>
            <person name="Luo Z.H."/>
            <person name="Li M."/>
        </authorList>
    </citation>
    <scope>NUCLEOTIDE SEQUENCE [LARGE SCALE GENOMIC DNA]</scope>
    <source>
        <strain evidence="3">SpSt-500</strain>
    </source>
</reference>
<accession>A0A832DNQ1</accession>
<evidence type="ECO:0000313" key="3">
    <source>
        <dbReference type="EMBL" id="HGT48411.1"/>
    </source>
</evidence>
<dbReference type="Gene3D" id="3.90.950.20">
    <property type="entry name" value="CinA-like"/>
    <property type="match status" value="1"/>
</dbReference>
<evidence type="ECO:0000256" key="1">
    <source>
        <dbReference type="HAMAP-Rule" id="MF_00226"/>
    </source>
</evidence>
<gene>
    <name evidence="3" type="ORF">ENS56_10265</name>
</gene>
<dbReference type="SMART" id="SM00852">
    <property type="entry name" value="MoCF_biosynth"/>
    <property type="match status" value="1"/>
</dbReference>
<dbReference type="InterPro" id="IPR050101">
    <property type="entry name" value="CinA"/>
</dbReference>
<comment type="similarity">
    <text evidence="1">Belongs to the CinA family.</text>
</comment>
<dbReference type="InterPro" id="IPR001453">
    <property type="entry name" value="MoaB/Mog_dom"/>
</dbReference>
<dbReference type="InterPro" id="IPR036653">
    <property type="entry name" value="CinA-like_C"/>
</dbReference>
<dbReference type="EMBL" id="DSVI01000016">
    <property type="protein sequence ID" value="HGT48411.1"/>
    <property type="molecule type" value="Genomic_DNA"/>
</dbReference>
<feature type="domain" description="MoaB/Mog" evidence="2">
    <location>
        <begin position="4"/>
        <end position="170"/>
    </location>
</feature>
<dbReference type="Gene3D" id="3.30.70.2860">
    <property type="match status" value="1"/>
</dbReference>
<dbReference type="NCBIfam" id="NF001813">
    <property type="entry name" value="PRK00549.1"/>
    <property type="match status" value="1"/>
</dbReference>
<dbReference type="InterPro" id="IPR008135">
    <property type="entry name" value="Competence-induced_CinA"/>
</dbReference>
<dbReference type="Pfam" id="PF18146">
    <property type="entry name" value="CinA_KH"/>
    <property type="match status" value="1"/>
</dbReference>
<name>A0A832DNQ1_9BACT</name>
<dbReference type="InterPro" id="IPR041424">
    <property type="entry name" value="CinA_KH"/>
</dbReference>
<dbReference type="InterPro" id="IPR036425">
    <property type="entry name" value="MoaB/Mog-like_dom_sf"/>
</dbReference>
<organism evidence="3">
    <name type="scientific">Ignavibacterium album</name>
    <dbReference type="NCBI Taxonomy" id="591197"/>
    <lineage>
        <taxon>Bacteria</taxon>
        <taxon>Pseudomonadati</taxon>
        <taxon>Ignavibacteriota</taxon>
        <taxon>Ignavibacteria</taxon>
        <taxon>Ignavibacteriales</taxon>
        <taxon>Ignavibacteriaceae</taxon>
        <taxon>Ignavibacterium</taxon>
    </lineage>
</organism>
<dbReference type="NCBIfam" id="TIGR00199">
    <property type="entry name" value="PncC_domain"/>
    <property type="match status" value="1"/>
</dbReference>
<sequence>MKAYLISIGDELLIGQTINTNVAYIGSALSDINIQVIESSVIGDNIDVILSELDKASSMADLIVLTGGLGPTHDDITRSAIVKYFKTELVQNKEVLEDIQQFFSKRGRTVTELNESQALVPKIAIPIRNKRGTAPGMWIEKNKKIYVVMPGVPYEMKGMMEDFVIPRLSEMTKGKGSVIKKLILQTTGIPESTLFERLGNLEELLQGAKIAFLPNQYGVKLRITVTEANDEVAANRINEIEQKIRTKVGRYIFARGEETLEEVIGKILSERGLTLSVAESCTGGEICTRLTNVSGSSKYFERGIITYSNAAKVELLKVNEDTIAQVGAVSPEVAMQMAEGVRAVSGTDIGISTTGILGPTGATTNKPVGLVYIGYCDEKVCTAKKFLFGDDRILNKQRATQAALEMLRRQLLGISDEE</sequence>
<dbReference type="SUPFAM" id="SSF142433">
    <property type="entry name" value="CinA-like"/>
    <property type="match status" value="1"/>
</dbReference>
<protein>
    <recommendedName>
        <fullName evidence="1">CinA-like protein</fullName>
    </recommendedName>
</protein>
<dbReference type="Pfam" id="PF02464">
    <property type="entry name" value="CinA"/>
    <property type="match status" value="1"/>
</dbReference>
<dbReference type="CDD" id="cd00885">
    <property type="entry name" value="cinA"/>
    <property type="match status" value="1"/>
</dbReference>
<dbReference type="Gene3D" id="3.40.980.10">
    <property type="entry name" value="MoaB/Mog-like domain"/>
    <property type="match status" value="1"/>
</dbReference>
<proteinExistence type="inferred from homology"/>
<evidence type="ECO:0000259" key="2">
    <source>
        <dbReference type="SMART" id="SM00852"/>
    </source>
</evidence>
<dbReference type="PIRSF" id="PIRSF006728">
    <property type="entry name" value="CinA"/>
    <property type="match status" value="1"/>
</dbReference>
<dbReference type="PANTHER" id="PTHR13939">
    <property type="entry name" value="NICOTINAMIDE-NUCLEOTIDE AMIDOHYDROLASE PNCC"/>
    <property type="match status" value="1"/>
</dbReference>
<dbReference type="NCBIfam" id="TIGR00200">
    <property type="entry name" value="cinA_nterm"/>
    <property type="match status" value="1"/>
</dbReference>
<dbReference type="NCBIfam" id="TIGR00177">
    <property type="entry name" value="molyb_syn"/>
    <property type="match status" value="1"/>
</dbReference>
<dbReference type="HAMAP" id="MF_00226_B">
    <property type="entry name" value="CinA_B"/>
    <property type="match status" value="1"/>
</dbReference>
<comment type="caution">
    <text evidence="3">The sequence shown here is derived from an EMBL/GenBank/DDBJ whole genome shotgun (WGS) entry which is preliminary data.</text>
</comment>
<dbReference type="SUPFAM" id="SSF53218">
    <property type="entry name" value="Molybdenum cofactor biosynthesis proteins"/>
    <property type="match status" value="1"/>
</dbReference>